<dbReference type="GO" id="GO:0016779">
    <property type="term" value="F:nucleotidyltransferase activity"/>
    <property type="evidence" value="ECO:0007669"/>
    <property type="project" value="UniProtKB-KW"/>
</dbReference>
<keyword evidence="1" id="KW-0802">TPR repeat</keyword>
<feature type="domain" description="Guanylate cyclase" evidence="3">
    <location>
        <begin position="7"/>
        <end position="122"/>
    </location>
</feature>
<dbReference type="SUPFAM" id="SSF48452">
    <property type="entry name" value="TPR-like"/>
    <property type="match status" value="1"/>
</dbReference>
<feature type="repeat" description="TPR" evidence="1">
    <location>
        <begin position="455"/>
        <end position="488"/>
    </location>
</feature>
<dbReference type="SUPFAM" id="SSF55073">
    <property type="entry name" value="Nucleotide cyclase"/>
    <property type="match status" value="1"/>
</dbReference>
<dbReference type="SMART" id="SM00028">
    <property type="entry name" value="TPR"/>
    <property type="match status" value="3"/>
</dbReference>
<evidence type="ECO:0000313" key="5">
    <source>
        <dbReference type="Proteomes" id="UP001556098"/>
    </source>
</evidence>
<dbReference type="PROSITE" id="PS50125">
    <property type="entry name" value="GUANYLATE_CYCLASE_2"/>
    <property type="match status" value="1"/>
</dbReference>
<gene>
    <name evidence="4" type="ORF">AB2B41_15065</name>
</gene>
<dbReference type="InterPro" id="IPR050697">
    <property type="entry name" value="Adenylyl/Guanylyl_Cyclase_3/4"/>
</dbReference>
<dbReference type="PANTHER" id="PTHR43081">
    <property type="entry name" value="ADENYLATE CYCLASE, TERMINAL-DIFFERENTIATION SPECIFIC-RELATED"/>
    <property type="match status" value="1"/>
</dbReference>
<dbReference type="Proteomes" id="UP001556098">
    <property type="component" value="Unassembled WGS sequence"/>
</dbReference>
<reference evidence="4 5" key="1">
    <citation type="submission" date="2024-07" db="EMBL/GenBank/DDBJ databases">
        <title>Marimonas sp.nov., isolated from tidal-flat sediment.</title>
        <authorList>
            <person name="Jayan J.N."/>
            <person name="Lee S.S."/>
        </authorList>
    </citation>
    <scope>NUCLEOTIDE SEQUENCE [LARGE SCALE GENOMIC DNA]</scope>
    <source>
        <strain evidence="4 5">MJW-29</strain>
    </source>
</reference>
<dbReference type="PROSITE" id="PS50005">
    <property type="entry name" value="TPR"/>
    <property type="match status" value="1"/>
</dbReference>
<sequence length="621" mass="68593">MKRHLRAILAADMVGYSRLIEADEFGVVQRQKAHLSELIEPLLAKHDGRLVKLMGDGVLATFDSVIDAVSFAVEVQRAMPGREAAHPEETRIRYRIGVNLGDVLEDEGDIFGDGVNIAARLEEMADPGGICISGTAYDHLKSQVDVGYEPLGEVSVKNIEHPVRAYRVLLDADAAIVPAEKRRKRPFIPAVLVALLALGVGGWLAVDRLGFPSSDTQTDMLVSENRQDDRPSIAVLPFNNLGGGPEQDYFSDGMTEDLITDLSQVSGLFVLARNTTFAYKNRAVNVQKVGEELDVAFVLEGSVRKAGERVRINAQLIDAKTGGHVWAARYDGELTNVFALQDTVVQQIVEALSVELEADEEERLKRDVQVNSEAYDLVLRGLERMRRFSPNTNLEAREFFEAALEVDPDYGRALADLALTYAMEAEQHWTDSPQVAGQKAIQLAEEARAIDPRVAQTHFVLTVAYRVVGRVEDSIDAAHAALKLDPNYADGYATLASSLNYANRPEEALAAIRLAIELNPIAAFFYTWIEGQSYYIRGDLSRARELFERVVERNPAFTAGHRMLAATYVELDMQDDAEWAAHEVIATAPGFTVDTDPTFLTFTDEATRLRYKSSLRSAGLP</sequence>
<keyword evidence="2" id="KW-1133">Transmembrane helix</keyword>
<dbReference type="PANTHER" id="PTHR43081:SF19">
    <property type="entry name" value="PH-SENSITIVE ADENYLATE CYCLASE RV1264"/>
    <property type="match status" value="1"/>
</dbReference>
<dbReference type="InterPro" id="IPR001054">
    <property type="entry name" value="A/G_cyclase"/>
</dbReference>
<protein>
    <submittedName>
        <fullName evidence="4">Adenylate/guanylate cyclase domain-containing protein</fullName>
        <ecNumber evidence="4">2.7.7.-</ecNumber>
    </submittedName>
</protein>
<dbReference type="Pfam" id="PF00211">
    <property type="entry name" value="Guanylate_cyc"/>
    <property type="match status" value="1"/>
</dbReference>
<dbReference type="InterPro" id="IPR019734">
    <property type="entry name" value="TPR_rpt"/>
</dbReference>
<dbReference type="Gene3D" id="1.25.40.10">
    <property type="entry name" value="Tetratricopeptide repeat domain"/>
    <property type="match status" value="1"/>
</dbReference>
<dbReference type="InterPro" id="IPR029787">
    <property type="entry name" value="Nucleotide_cyclase"/>
</dbReference>
<keyword evidence="2" id="KW-0812">Transmembrane</keyword>
<evidence type="ECO:0000313" key="4">
    <source>
        <dbReference type="EMBL" id="MEW9920933.1"/>
    </source>
</evidence>
<evidence type="ECO:0000256" key="1">
    <source>
        <dbReference type="PROSITE-ProRule" id="PRU00339"/>
    </source>
</evidence>
<dbReference type="InterPro" id="IPR011990">
    <property type="entry name" value="TPR-like_helical_dom_sf"/>
</dbReference>
<name>A0ABV3RPL2_9RHOB</name>
<dbReference type="EMBL" id="JBFNXX010000011">
    <property type="protein sequence ID" value="MEW9920933.1"/>
    <property type="molecule type" value="Genomic_DNA"/>
</dbReference>
<feature type="transmembrane region" description="Helical" evidence="2">
    <location>
        <begin position="187"/>
        <end position="206"/>
    </location>
</feature>
<keyword evidence="2" id="KW-0472">Membrane</keyword>
<dbReference type="Gene3D" id="3.40.50.10070">
    <property type="entry name" value="TolB, N-terminal domain"/>
    <property type="match status" value="1"/>
</dbReference>
<keyword evidence="4" id="KW-0548">Nucleotidyltransferase</keyword>
<dbReference type="CDD" id="cd07302">
    <property type="entry name" value="CHD"/>
    <property type="match status" value="1"/>
</dbReference>
<evidence type="ECO:0000256" key="2">
    <source>
        <dbReference type="SAM" id="Phobius"/>
    </source>
</evidence>
<dbReference type="EC" id="2.7.7.-" evidence="4"/>
<keyword evidence="5" id="KW-1185">Reference proteome</keyword>
<dbReference type="RefSeq" id="WP_367878635.1">
    <property type="nucleotide sequence ID" value="NZ_JBFNXX010000011.1"/>
</dbReference>
<keyword evidence="4" id="KW-0808">Transferase</keyword>
<organism evidence="4 5">
    <name type="scientific">Sulfitobacter sediminis</name>
    <dbReference type="NCBI Taxonomy" id="3234186"/>
    <lineage>
        <taxon>Bacteria</taxon>
        <taxon>Pseudomonadati</taxon>
        <taxon>Pseudomonadota</taxon>
        <taxon>Alphaproteobacteria</taxon>
        <taxon>Rhodobacterales</taxon>
        <taxon>Roseobacteraceae</taxon>
        <taxon>Sulfitobacter</taxon>
    </lineage>
</organism>
<accession>A0ABV3RPL2</accession>
<dbReference type="Gene3D" id="3.30.70.1230">
    <property type="entry name" value="Nucleotide cyclase"/>
    <property type="match status" value="1"/>
</dbReference>
<comment type="caution">
    <text evidence="4">The sequence shown here is derived from an EMBL/GenBank/DDBJ whole genome shotgun (WGS) entry which is preliminary data.</text>
</comment>
<proteinExistence type="predicted"/>
<evidence type="ECO:0000259" key="3">
    <source>
        <dbReference type="PROSITE" id="PS50125"/>
    </source>
</evidence>